<proteinExistence type="predicted"/>
<evidence type="ECO:0000313" key="1">
    <source>
        <dbReference type="EMBL" id="KAK9000771.1"/>
    </source>
</evidence>
<comment type="caution">
    <text evidence="1">The sequence shown here is derived from an EMBL/GenBank/DDBJ whole genome shotgun (WGS) entry which is preliminary data.</text>
</comment>
<gene>
    <name evidence="1" type="ORF">V6N11_081258</name>
</gene>
<evidence type="ECO:0000313" key="2">
    <source>
        <dbReference type="Proteomes" id="UP001396334"/>
    </source>
</evidence>
<name>A0ABR2QJV2_9ROSI</name>
<dbReference type="EMBL" id="JBBPBN010000037">
    <property type="protein sequence ID" value="KAK9000771.1"/>
    <property type="molecule type" value="Genomic_DNA"/>
</dbReference>
<sequence length="73" mass="8393">MPGASSIDPDAEDKKVSSFVQPRAFGLGRIRWRHFVIFLIGALQWSHEACRQGDLLVPYPQAFVYQMSSYQYK</sequence>
<reference evidence="1 2" key="1">
    <citation type="journal article" date="2024" name="G3 (Bethesda)">
        <title>Genome assembly of Hibiscus sabdariffa L. provides insights into metabolisms of medicinal natural products.</title>
        <authorList>
            <person name="Kim T."/>
        </authorList>
    </citation>
    <scope>NUCLEOTIDE SEQUENCE [LARGE SCALE GENOMIC DNA]</scope>
    <source>
        <strain evidence="1">TK-2024</strain>
        <tissue evidence="1">Old leaves</tissue>
    </source>
</reference>
<organism evidence="1 2">
    <name type="scientific">Hibiscus sabdariffa</name>
    <name type="common">roselle</name>
    <dbReference type="NCBI Taxonomy" id="183260"/>
    <lineage>
        <taxon>Eukaryota</taxon>
        <taxon>Viridiplantae</taxon>
        <taxon>Streptophyta</taxon>
        <taxon>Embryophyta</taxon>
        <taxon>Tracheophyta</taxon>
        <taxon>Spermatophyta</taxon>
        <taxon>Magnoliopsida</taxon>
        <taxon>eudicotyledons</taxon>
        <taxon>Gunneridae</taxon>
        <taxon>Pentapetalae</taxon>
        <taxon>rosids</taxon>
        <taxon>malvids</taxon>
        <taxon>Malvales</taxon>
        <taxon>Malvaceae</taxon>
        <taxon>Malvoideae</taxon>
        <taxon>Hibiscus</taxon>
    </lineage>
</organism>
<dbReference type="Proteomes" id="UP001396334">
    <property type="component" value="Unassembled WGS sequence"/>
</dbReference>
<accession>A0ABR2QJV2</accession>
<keyword evidence="2" id="KW-1185">Reference proteome</keyword>
<protein>
    <submittedName>
        <fullName evidence="1">Uncharacterized protein</fullName>
    </submittedName>
</protein>